<keyword evidence="2" id="KW-0812">Transmembrane</keyword>
<feature type="transmembrane region" description="Helical" evidence="2">
    <location>
        <begin position="175"/>
        <end position="196"/>
    </location>
</feature>
<feature type="transmembrane region" description="Helical" evidence="2">
    <location>
        <begin position="226"/>
        <end position="252"/>
    </location>
</feature>
<sequence>MPTAAGTDVGPARGLGRGGPASSPSPPSRPRLAEGLYRVVWRWHFYAGLLVTPVLLVVTLTGAAYIFRSEIEDAIHARLRFVEPGPSRVGASTLVDLARASRPGEVPTALELRADPRRSAVVRFDGPSPRGQSAVYVDPYNGRVLGASGEDATGAFFQAVLDLHRTLFLGTTGRIVNELTVGWTILLMVTGSYLWWPRKKEKVRGVWWPRWRGKPYVVLRDLHTVFGFYLMAPMVVILVTGLFYAAVWGWGFDRVTRNLRGKAEAAGAGPKREGPEGPAVVPRRFDGLVAAARDRYPDRDLSLTLAPAGRPVSVIASNDWNGPYGEYVMARFQLDPATAEMISHRTLAEDDHYWWHGWVYPLHVGSIYGPATKVIWMAACLVLSALPVTGIWMWWSRRPKGRTGFPRRPEAPLPRSWIALITALAVLLPVAGASIVLILAGEWTFRAVRRVSTGPLV</sequence>
<evidence type="ECO:0000256" key="2">
    <source>
        <dbReference type="SAM" id="Phobius"/>
    </source>
</evidence>
<keyword evidence="2" id="KW-1133">Transmembrane helix</keyword>
<reference evidence="3 4" key="1">
    <citation type="submission" date="2019-08" db="EMBL/GenBank/DDBJ databases">
        <title>Deep-cultivation of Planctomycetes and their phenomic and genomic characterization uncovers novel biology.</title>
        <authorList>
            <person name="Wiegand S."/>
            <person name="Jogler M."/>
            <person name="Boedeker C."/>
            <person name="Pinto D."/>
            <person name="Vollmers J."/>
            <person name="Rivas-Marin E."/>
            <person name="Kohn T."/>
            <person name="Peeters S.H."/>
            <person name="Heuer A."/>
            <person name="Rast P."/>
            <person name="Oberbeckmann S."/>
            <person name="Bunk B."/>
            <person name="Jeske O."/>
            <person name="Meyerdierks A."/>
            <person name="Storesund J.E."/>
            <person name="Kallscheuer N."/>
            <person name="Luecker S."/>
            <person name="Lage O.M."/>
            <person name="Pohl T."/>
            <person name="Merkel B.J."/>
            <person name="Hornburger P."/>
            <person name="Mueller R.-W."/>
            <person name="Bruemmer F."/>
            <person name="Labrenz M."/>
            <person name="Spormann A.M."/>
            <person name="Op den Camp H."/>
            <person name="Overmann J."/>
            <person name="Amann R."/>
            <person name="Jetten M.S.M."/>
            <person name="Mascher T."/>
            <person name="Medema M.H."/>
            <person name="Devos D.P."/>
            <person name="Kaster A.-K."/>
            <person name="Ovreas L."/>
            <person name="Rohde M."/>
            <person name="Galperin M.Y."/>
            <person name="Jogler C."/>
        </authorList>
    </citation>
    <scope>NUCLEOTIDE SEQUENCE [LARGE SCALE GENOMIC DNA]</scope>
    <source>
        <strain evidence="3 4">OJF2</strain>
    </source>
</reference>
<dbReference type="PANTHER" id="PTHR34219:SF1">
    <property type="entry name" value="PEPSY DOMAIN-CONTAINING PROTEIN"/>
    <property type="match status" value="1"/>
</dbReference>
<dbReference type="KEGG" id="agv:OJF2_08130"/>
<feature type="region of interest" description="Disordered" evidence="1">
    <location>
        <begin position="1"/>
        <end position="30"/>
    </location>
</feature>
<feature type="transmembrane region" description="Helical" evidence="2">
    <location>
        <begin position="45"/>
        <end position="67"/>
    </location>
</feature>
<name>A0A5B9VVH1_9BACT</name>
<dbReference type="Proteomes" id="UP000324233">
    <property type="component" value="Chromosome"/>
</dbReference>
<dbReference type="AlphaFoldDB" id="A0A5B9VVH1"/>
<accession>A0A5B9VVH1</accession>
<gene>
    <name evidence="3" type="ORF">OJF2_08130</name>
</gene>
<keyword evidence="2" id="KW-0472">Membrane</keyword>
<keyword evidence="4" id="KW-1185">Reference proteome</keyword>
<evidence type="ECO:0000313" key="4">
    <source>
        <dbReference type="Proteomes" id="UP000324233"/>
    </source>
</evidence>
<dbReference type="PANTHER" id="PTHR34219">
    <property type="entry name" value="IRON-REGULATED INNER MEMBRANE PROTEIN-RELATED"/>
    <property type="match status" value="1"/>
</dbReference>
<dbReference type="InterPro" id="IPR005625">
    <property type="entry name" value="PepSY-ass_TM"/>
</dbReference>
<protein>
    <submittedName>
        <fullName evidence="3">PepSY-associated TM helix</fullName>
    </submittedName>
</protein>
<dbReference type="EMBL" id="CP042997">
    <property type="protein sequence ID" value="QEH32343.1"/>
    <property type="molecule type" value="Genomic_DNA"/>
</dbReference>
<evidence type="ECO:0000256" key="1">
    <source>
        <dbReference type="SAM" id="MobiDB-lite"/>
    </source>
</evidence>
<dbReference type="RefSeq" id="WP_210420399.1">
    <property type="nucleotide sequence ID" value="NZ_CP042997.1"/>
</dbReference>
<feature type="transmembrane region" description="Helical" evidence="2">
    <location>
        <begin position="374"/>
        <end position="395"/>
    </location>
</feature>
<evidence type="ECO:0000313" key="3">
    <source>
        <dbReference type="EMBL" id="QEH32343.1"/>
    </source>
</evidence>
<dbReference type="Pfam" id="PF03929">
    <property type="entry name" value="PepSY_TM"/>
    <property type="match status" value="1"/>
</dbReference>
<organism evidence="3 4">
    <name type="scientific">Aquisphaera giovannonii</name>
    <dbReference type="NCBI Taxonomy" id="406548"/>
    <lineage>
        <taxon>Bacteria</taxon>
        <taxon>Pseudomonadati</taxon>
        <taxon>Planctomycetota</taxon>
        <taxon>Planctomycetia</taxon>
        <taxon>Isosphaerales</taxon>
        <taxon>Isosphaeraceae</taxon>
        <taxon>Aquisphaera</taxon>
    </lineage>
</organism>
<feature type="transmembrane region" description="Helical" evidence="2">
    <location>
        <begin position="415"/>
        <end position="440"/>
    </location>
</feature>
<proteinExistence type="predicted"/>